<dbReference type="Gene3D" id="3.40.525.10">
    <property type="entry name" value="CRAL-TRIO lipid binding domain"/>
    <property type="match status" value="1"/>
</dbReference>
<dbReference type="OMA" id="FDEYRCT"/>
<dbReference type="GO" id="GO:0016020">
    <property type="term" value="C:membrane"/>
    <property type="evidence" value="ECO:0007669"/>
    <property type="project" value="TreeGrafter"/>
</dbReference>
<dbReference type="SMART" id="SM01100">
    <property type="entry name" value="CRAL_TRIO_N"/>
    <property type="match status" value="1"/>
</dbReference>
<dbReference type="InterPro" id="IPR036865">
    <property type="entry name" value="CRAL-TRIO_dom_sf"/>
</dbReference>
<dbReference type="OrthoDB" id="75724at2759"/>
<dbReference type="CDD" id="cd00170">
    <property type="entry name" value="SEC14"/>
    <property type="match status" value="1"/>
</dbReference>
<accession>A0A1S4FTD2</accession>
<reference evidence="2" key="3">
    <citation type="submission" date="2012-09" db="EMBL/GenBank/DDBJ databases">
        <authorList>
            <consortium name="VectorBase"/>
        </authorList>
    </citation>
    <scope>NUCLEOTIDE SEQUENCE</scope>
    <source>
        <strain evidence="2">Liverpool</strain>
    </source>
</reference>
<evidence type="ECO:0000259" key="1">
    <source>
        <dbReference type="PROSITE" id="PS50191"/>
    </source>
</evidence>
<organism evidence="2 3">
    <name type="scientific">Aedes aegypti</name>
    <name type="common">Yellowfever mosquito</name>
    <name type="synonym">Culex aegypti</name>
    <dbReference type="NCBI Taxonomy" id="7159"/>
    <lineage>
        <taxon>Eukaryota</taxon>
        <taxon>Metazoa</taxon>
        <taxon>Ecdysozoa</taxon>
        <taxon>Arthropoda</taxon>
        <taxon>Hexapoda</taxon>
        <taxon>Insecta</taxon>
        <taxon>Pterygota</taxon>
        <taxon>Neoptera</taxon>
        <taxon>Endopterygota</taxon>
        <taxon>Diptera</taxon>
        <taxon>Nematocera</taxon>
        <taxon>Culicoidea</taxon>
        <taxon>Culicidae</taxon>
        <taxon>Culicinae</taxon>
        <taxon>Aedini</taxon>
        <taxon>Aedes</taxon>
        <taxon>Stegomyia</taxon>
    </lineage>
</organism>
<feature type="domain" description="CRAL-TRIO" evidence="1">
    <location>
        <begin position="105"/>
        <end position="268"/>
    </location>
</feature>
<dbReference type="GO" id="GO:1902936">
    <property type="term" value="F:phosphatidylinositol bisphosphate binding"/>
    <property type="evidence" value="ECO:0007669"/>
    <property type="project" value="TreeGrafter"/>
</dbReference>
<dbReference type="InterPro" id="IPR011074">
    <property type="entry name" value="CRAL/TRIO_N_dom"/>
</dbReference>
<gene>
    <name evidence="2" type="ORF">AaeL_AAEL011449</name>
</gene>
<evidence type="ECO:0000313" key="3">
    <source>
        <dbReference type="Proteomes" id="UP000682892"/>
    </source>
</evidence>
<dbReference type="InterPro" id="IPR001251">
    <property type="entry name" value="CRAL-TRIO_dom"/>
</dbReference>
<dbReference type="SUPFAM" id="SSF52087">
    <property type="entry name" value="CRAL/TRIO domain"/>
    <property type="match status" value="1"/>
</dbReference>
<sequence length="331" mass="38792">MTVSYGVEKCPKQFDEYRTTLSKTYLEMAKEQLREDDTLREQALEAMRTWIAKHPYIRRCRTDSLFLLRFLRQRKFSIPLACETLERYLAMRQTFPHWFQNLNPEQEDMRDLAADGVFQALGFDSKGRIVILIKSRNFNVEKYTLLHLIRYLHMYMEILSCDERIQVAGIVLIVDCFETTMMHFTLFNLSDMKNMMPYINHLLPVRCKEIHVLRLPKMSVTLVDILFTFVSAKIKHRFFFHKTLIDAKKYLDKSLLPSDLNGTNDSMELSMGFHKLVRDSEDELAVLDQMEIDVTKYSALWNQNHPAAGGCGKESEIESGMVGSFRKLNID</sequence>
<dbReference type="PRINTS" id="PR00180">
    <property type="entry name" value="CRETINALDHBP"/>
</dbReference>
<dbReference type="SUPFAM" id="SSF46938">
    <property type="entry name" value="CRAL/TRIO N-terminal domain"/>
    <property type="match status" value="1"/>
</dbReference>
<dbReference type="AlphaFoldDB" id="A0A1S4FTD2"/>
<dbReference type="InterPro" id="IPR036273">
    <property type="entry name" value="CRAL/TRIO_N_dom_sf"/>
</dbReference>
<dbReference type="PANTHER" id="PTHR10174">
    <property type="entry name" value="ALPHA-TOCOPHEROL TRANSFER PROTEIN-RELATED"/>
    <property type="match status" value="1"/>
</dbReference>
<dbReference type="Pfam" id="PF00650">
    <property type="entry name" value="CRAL_TRIO"/>
    <property type="match status" value="1"/>
</dbReference>
<dbReference type="EMBL" id="CH477766">
    <property type="protein sequence ID" value="EAT36451.1"/>
    <property type="molecule type" value="Genomic_DNA"/>
</dbReference>
<dbReference type="PROSITE" id="PS50191">
    <property type="entry name" value="CRAL_TRIO"/>
    <property type="match status" value="1"/>
</dbReference>
<dbReference type="Gene3D" id="1.10.8.20">
    <property type="entry name" value="N-terminal domain of phosphatidylinositol transfer protein sec14p"/>
    <property type="match status" value="1"/>
</dbReference>
<protein>
    <submittedName>
        <fullName evidence="2">AAEL011449-PA</fullName>
    </submittedName>
</protein>
<dbReference type="KEGG" id="aag:5574840"/>
<evidence type="ECO:0000313" key="2">
    <source>
        <dbReference type="EMBL" id="EAT36451.1"/>
    </source>
</evidence>
<dbReference type="PANTHER" id="PTHR10174:SF166">
    <property type="entry name" value="LD40136P"/>
    <property type="match status" value="1"/>
</dbReference>
<reference evidence="2" key="1">
    <citation type="submission" date="2005-10" db="EMBL/GenBank/DDBJ databases">
        <authorList>
            <person name="Loftus B.J."/>
            <person name="Nene V.M."/>
            <person name="Hannick L.I."/>
            <person name="Bidwell S."/>
            <person name="Haas B."/>
            <person name="Amedeo P."/>
            <person name="Orvis J."/>
            <person name="Wortman J.R."/>
            <person name="White O.R."/>
            <person name="Salzberg S."/>
            <person name="Shumway M."/>
            <person name="Koo H."/>
            <person name="Zhao Y."/>
            <person name="Holmes M."/>
            <person name="Miller J."/>
            <person name="Schatz M."/>
            <person name="Pop M."/>
            <person name="Pai G."/>
            <person name="Utterback T."/>
            <person name="Rogers Y.-H."/>
            <person name="Kravitz S."/>
            <person name="Fraser C.M."/>
        </authorList>
    </citation>
    <scope>NUCLEOTIDE SEQUENCE</scope>
    <source>
        <strain evidence="2">Liverpool</strain>
    </source>
</reference>
<proteinExistence type="predicted"/>
<name>A0A1S4FTD2_AEDAE</name>
<reference evidence="2" key="2">
    <citation type="journal article" date="2007" name="Science">
        <title>Genome sequence of Aedes aegypti, a major arbovirus vector.</title>
        <authorList>
            <person name="Nene V."/>
            <person name="Wortman J.R."/>
            <person name="Lawson D."/>
            <person name="Haas B."/>
            <person name="Kodira C."/>
            <person name="Tu Z.J."/>
            <person name="Loftus B."/>
            <person name="Xi Z."/>
            <person name="Megy K."/>
            <person name="Grabherr M."/>
            <person name="Ren Q."/>
            <person name="Zdobnov E.M."/>
            <person name="Lobo N.F."/>
            <person name="Campbell K.S."/>
            <person name="Brown S.E."/>
            <person name="Bonaldo M.F."/>
            <person name="Zhu J."/>
            <person name="Sinkins S.P."/>
            <person name="Hogenkamp D.G."/>
            <person name="Amedeo P."/>
            <person name="Arensburger P."/>
            <person name="Atkinson P.W."/>
            <person name="Bidwell S."/>
            <person name="Biedler J."/>
            <person name="Birney E."/>
            <person name="Bruggner R.V."/>
            <person name="Costas J."/>
            <person name="Coy M.R."/>
            <person name="Crabtree J."/>
            <person name="Crawford M."/>
            <person name="Debruyn B."/>
            <person name="Decaprio D."/>
            <person name="Eiglmeier K."/>
            <person name="Eisenstadt E."/>
            <person name="El-Dorry H."/>
            <person name="Gelbart W.M."/>
            <person name="Gomes S.L."/>
            <person name="Hammond M."/>
            <person name="Hannick L.I."/>
            <person name="Hogan J.R."/>
            <person name="Holmes M.H."/>
            <person name="Jaffe D."/>
            <person name="Johnston J.S."/>
            <person name="Kennedy R.C."/>
            <person name="Koo H."/>
            <person name="Kravitz S."/>
            <person name="Kriventseva E.V."/>
            <person name="Kulp D."/>
            <person name="Labutti K."/>
            <person name="Lee E."/>
            <person name="Li S."/>
            <person name="Lovin D.D."/>
            <person name="Mao C."/>
            <person name="Mauceli E."/>
            <person name="Menck C.F."/>
            <person name="Miller J.R."/>
            <person name="Montgomery P."/>
            <person name="Mori A."/>
            <person name="Nascimento A.L."/>
            <person name="Naveira H.F."/>
            <person name="Nusbaum C."/>
            <person name="O'leary S."/>
            <person name="Orvis J."/>
            <person name="Pertea M."/>
            <person name="Quesneville H."/>
            <person name="Reidenbach K.R."/>
            <person name="Rogers Y.H."/>
            <person name="Roth C.W."/>
            <person name="Schneider J.R."/>
            <person name="Schatz M."/>
            <person name="Shumway M."/>
            <person name="Stanke M."/>
            <person name="Stinson E.O."/>
            <person name="Tubio J.M."/>
            <person name="Vanzee J.P."/>
            <person name="Verjovski-Almeida S."/>
            <person name="Werner D."/>
            <person name="White O."/>
            <person name="Wyder S."/>
            <person name="Zeng Q."/>
            <person name="Zhao Q."/>
            <person name="Zhao Y."/>
            <person name="Hill C.A."/>
            <person name="Raikhel A.S."/>
            <person name="Soares M.B."/>
            <person name="Knudson D.L."/>
            <person name="Lee N.H."/>
            <person name="Galagan J."/>
            <person name="Salzberg S.L."/>
            <person name="Paulsen I.T."/>
            <person name="Dimopoulos G."/>
            <person name="Collins F.H."/>
            <person name="Birren B."/>
            <person name="Fraser-Liggett C.M."/>
            <person name="Severson D.W."/>
        </authorList>
    </citation>
    <scope>NUCLEOTIDE SEQUENCE [LARGE SCALE GENOMIC DNA]</scope>
    <source>
        <strain evidence="2">Liverpool</strain>
    </source>
</reference>
<dbReference type="Proteomes" id="UP000682892">
    <property type="component" value="Chromosome 2"/>
</dbReference>